<protein>
    <recommendedName>
        <fullName evidence="3">SLH domain-containing protein</fullName>
    </recommendedName>
</protein>
<evidence type="ECO:0000256" key="1">
    <source>
        <dbReference type="ARBA" id="ARBA00022729"/>
    </source>
</evidence>
<evidence type="ECO:0000313" key="4">
    <source>
        <dbReference type="EMBL" id="KIL78187.1"/>
    </source>
</evidence>
<comment type="caution">
    <text evidence="4">The sequence shown here is derived from an EMBL/GenBank/DDBJ whole genome shotgun (WGS) entry which is preliminary data.</text>
</comment>
<dbReference type="InterPro" id="IPR051465">
    <property type="entry name" value="Cell_Envelope_Struct_Comp"/>
</dbReference>
<dbReference type="InterPro" id="IPR001119">
    <property type="entry name" value="SLH_dom"/>
</dbReference>
<dbReference type="PANTHER" id="PTHR43308">
    <property type="entry name" value="OUTER MEMBRANE PROTEIN ALPHA-RELATED"/>
    <property type="match status" value="1"/>
</dbReference>
<feature type="chain" id="PRO_5045949906" description="SLH domain-containing protein" evidence="2">
    <location>
        <begin position="24"/>
        <end position="756"/>
    </location>
</feature>
<keyword evidence="1 2" id="KW-0732">Signal</keyword>
<gene>
    <name evidence="4" type="ORF">SD77_0788</name>
</gene>
<accession>A0ABR5ATV5</accession>
<feature type="signal peptide" evidence="2">
    <location>
        <begin position="1"/>
        <end position="23"/>
    </location>
</feature>
<dbReference type="RefSeq" id="WP_041100518.1">
    <property type="nucleotide sequence ID" value="NZ_JARTHD010000053.1"/>
</dbReference>
<proteinExistence type="predicted"/>
<dbReference type="Proteomes" id="UP000031982">
    <property type="component" value="Unassembled WGS sequence"/>
</dbReference>
<organism evidence="4 5">
    <name type="scientific">Bacillus badius</name>
    <dbReference type="NCBI Taxonomy" id="1455"/>
    <lineage>
        <taxon>Bacteria</taxon>
        <taxon>Bacillati</taxon>
        <taxon>Bacillota</taxon>
        <taxon>Bacilli</taxon>
        <taxon>Bacillales</taxon>
        <taxon>Bacillaceae</taxon>
        <taxon>Pseudobacillus</taxon>
    </lineage>
</organism>
<name>A0ABR5ATV5_BACBA</name>
<feature type="domain" description="SLH" evidence="3">
    <location>
        <begin position="143"/>
        <end position="206"/>
    </location>
</feature>
<dbReference type="PANTHER" id="PTHR43308:SF5">
    <property type="entry name" value="S-LAYER PROTEIN _ PEPTIDOGLYCAN ENDO-BETA-N-ACETYLGLUCOSAMINIDASE"/>
    <property type="match status" value="1"/>
</dbReference>
<keyword evidence="5" id="KW-1185">Reference proteome</keyword>
<evidence type="ECO:0000256" key="2">
    <source>
        <dbReference type="SAM" id="SignalP"/>
    </source>
</evidence>
<feature type="domain" description="SLH" evidence="3">
    <location>
        <begin position="21"/>
        <end position="84"/>
    </location>
</feature>
<dbReference type="Pfam" id="PF00395">
    <property type="entry name" value="SLH"/>
    <property type="match status" value="3"/>
</dbReference>
<sequence>MRKIVGSLAALLFILAFAFPASAQSLKDIENHWAKKEIEWLTSKEIVSGFEDGTFRPYTQVTRGQFVAYLVRSLELPAGDSAFPDVPASSRLYKEIAAAKKAGLITGNDKGLALADAPVTRSDVAAMLDRAMQLKGDYTKRQPLTYADASKIGKYAYLSVERMSYYGLIKGTADNKFEPQKIATRGEAAVFIYRMLEKLGMVDSENEPGQTDSQEAEIPIADQQSVKVRMNTKGVPLTYNKKKTDAHILSTDVHYYYHVGKASNPLGSLQVTLRKLDNGDTFVFTKFVHDGTDAYSASVILPFEQADSYSLAKYSSFGSVNQQHHGVFGVDKTSHPIGILSVKKGSAIQNEVMLGKNYLSVQRQTNYPNGQRSVIRELLEEKESYEVGKDPDRQTMTARIDMDVRGKAVSESWMLISGKPLFAHATHRDDWFKRTITDYISINNWLTADGAYTKLPWSIEPSHQMGYGRNVGRLQGGVYLTAYKENKERYLRDLVVNALADLDTLSEGGLTAGQNPMFETEYTSSGLKSQYGLTAPYIDTRHNENAALFLKNTAEILNIPSLKAANLRYADFLVSQKGVGNIIPVTASSYLIADYYKAGGPKVRTHASLNHTLGEMRFLLETYKQTQNAAYLTTARQLKAGVENLNWVRPNGDLWYQYNGNQVFKGNDYENLTLMDLLLSQNIFAETGIPRSKAFDAMIKQKTQYLVDNERPIIPAVIQLLREQGFGDMVNQAYPASTRKADVEDRPKDALDLLAE</sequence>
<evidence type="ECO:0000313" key="5">
    <source>
        <dbReference type="Proteomes" id="UP000031982"/>
    </source>
</evidence>
<dbReference type="PROSITE" id="PS51272">
    <property type="entry name" value="SLH"/>
    <property type="match status" value="2"/>
</dbReference>
<evidence type="ECO:0000259" key="3">
    <source>
        <dbReference type="PROSITE" id="PS51272"/>
    </source>
</evidence>
<reference evidence="4 5" key="1">
    <citation type="submission" date="2015-01" db="EMBL/GenBank/DDBJ databases">
        <title>Genome Assembly of Bacillus badius MTCC 1458.</title>
        <authorList>
            <person name="Verma A."/>
            <person name="Khatri I."/>
            <person name="Mual P."/>
            <person name="Subramanian S."/>
            <person name="Krishnamurthi S."/>
        </authorList>
    </citation>
    <scope>NUCLEOTIDE SEQUENCE [LARGE SCALE GENOMIC DNA]</scope>
    <source>
        <strain evidence="4 5">MTCC 1458</strain>
    </source>
</reference>
<dbReference type="EMBL" id="JXLP01000010">
    <property type="protein sequence ID" value="KIL78187.1"/>
    <property type="molecule type" value="Genomic_DNA"/>
</dbReference>